<feature type="compositionally biased region" description="Polar residues" evidence="2">
    <location>
        <begin position="808"/>
        <end position="821"/>
    </location>
</feature>
<dbReference type="PANTHER" id="PTHR11216">
    <property type="entry name" value="EH DOMAIN"/>
    <property type="match status" value="1"/>
</dbReference>
<feature type="domain" description="EF-hand" evidence="5">
    <location>
        <begin position="345"/>
        <end position="380"/>
    </location>
</feature>
<dbReference type="PROSITE" id="PS50030">
    <property type="entry name" value="UBA"/>
    <property type="match status" value="1"/>
</dbReference>
<dbReference type="SUPFAM" id="SSF46934">
    <property type="entry name" value="UBA-like"/>
    <property type="match status" value="1"/>
</dbReference>
<feature type="domain" description="UBA" evidence="3">
    <location>
        <begin position="1213"/>
        <end position="1255"/>
    </location>
</feature>
<dbReference type="InterPro" id="IPR009060">
    <property type="entry name" value="UBA-like_sf"/>
</dbReference>
<dbReference type="EMBL" id="JABCKI010005808">
    <property type="protein sequence ID" value="KAG5637716.1"/>
    <property type="molecule type" value="Genomic_DNA"/>
</dbReference>
<dbReference type="InterPro" id="IPR015940">
    <property type="entry name" value="UBA"/>
</dbReference>
<gene>
    <name evidence="6" type="ORF">H0H81_003480</name>
</gene>
<dbReference type="Pfam" id="PF00627">
    <property type="entry name" value="UBA"/>
    <property type="match status" value="1"/>
</dbReference>
<feature type="coiled-coil region" evidence="1">
    <location>
        <begin position="489"/>
        <end position="579"/>
    </location>
</feature>
<dbReference type="GO" id="GO:0005509">
    <property type="term" value="F:calcium ion binding"/>
    <property type="evidence" value="ECO:0007669"/>
    <property type="project" value="InterPro"/>
</dbReference>
<feature type="compositionally biased region" description="Polar residues" evidence="2">
    <location>
        <begin position="252"/>
        <end position="264"/>
    </location>
</feature>
<dbReference type="InterPro" id="IPR000261">
    <property type="entry name" value="EH_dom"/>
</dbReference>
<accession>A0A9P7FV44</accession>
<dbReference type="PROSITE" id="PS50222">
    <property type="entry name" value="EF_HAND_2"/>
    <property type="match status" value="1"/>
</dbReference>
<dbReference type="InterPro" id="IPR011992">
    <property type="entry name" value="EF-hand-dom_pair"/>
</dbReference>
<evidence type="ECO:0000313" key="6">
    <source>
        <dbReference type="EMBL" id="KAG5637716.1"/>
    </source>
</evidence>
<protein>
    <submittedName>
        <fullName evidence="6">Uncharacterized protein</fullName>
    </submittedName>
</protein>
<evidence type="ECO:0000259" key="4">
    <source>
        <dbReference type="PROSITE" id="PS50031"/>
    </source>
</evidence>
<keyword evidence="7" id="KW-1185">Reference proteome</keyword>
<feature type="compositionally biased region" description="Acidic residues" evidence="2">
    <location>
        <begin position="872"/>
        <end position="886"/>
    </location>
</feature>
<feature type="domain" description="EH" evidence="4">
    <location>
        <begin position="129"/>
        <end position="220"/>
    </location>
</feature>
<feature type="compositionally biased region" description="Polar residues" evidence="2">
    <location>
        <begin position="1036"/>
        <end position="1070"/>
    </location>
</feature>
<feature type="coiled-coil region" evidence="1">
    <location>
        <begin position="608"/>
        <end position="663"/>
    </location>
</feature>
<feature type="region of interest" description="Disordered" evidence="2">
    <location>
        <begin position="1007"/>
        <end position="1211"/>
    </location>
</feature>
<feature type="compositionally biased region" description="Pro residues" evidence="2">
    <location>
        <begin position="437"/>
        <end position="451"/>
    </location>
</feature>
<comment type="caution">
    <text evidence="6">The sequence shown here is derived from an EMBL/GenBank/DDBJ whole genome shotgun (WGS) entry which is preliminary data.</text>
</comment>
<evidence type="ECO:0000259" key="3">
    <source>
        <dbReference type="PROSITE" id="PS50030"/>
    </source>
</evidence>
<keyword evidence="1" id="KW-0175">Coiled coil</keyword>
<feature type="compositionally biased region" description="Pro residues" evidence="2">
    <location>
        <begin position="1136"/>
        <end position="1150"/>
    </location>
</feature>
<dbReference type="OrthoDB" id="524326at2759"/>
<dbReference type="GO" id="GO:0006897">
    <property type="term" value="P:endocytosis"/>
    <property type="evidence" value="ECO:0007669"/>
    <property type="project" value="TreeGrafter"/>
</dbReference>
<dbReference type="CDD" id="cd00052">
    <property type="entry name" value="EH"/>
    <property type="match status" value="3"/>
</dbReference>
<dbReference type="Gene3D" id="1.10.8.10">
    <property type="entry name" value="DNA helicase RuvA subunit, C-terminal domain"/>
    <property type="match status" value="1"/>
</dbReference>
<feature type="compositionally biased region" description="Low complexity" evidence="2">
    <location>
        <begin position="280"/>
        <end position="290"/>
    </location>
</feature>
<feature type="region of interest" description="Disordered" evidence="2">
    <location>
        <begin position="407"/>
        <end position="486"/>
    </location>
</feature>
<feature type="region of interest" description="Disordered" evidence="2">
    <location>
        <begin position="689"/>
        <end position="900"/>
    </location>
</feature>
<dbReference type="SMART" id="SM00027">
    <property type="entry name" value="EH"/>
    <property type="match status" value="3"/>
</dbReference>
<dbReference type="Gene3D" id="1.10.238.10">
    <property type="entry name" value="EF-hand"/>
    <property type="match status" value="3"/>
</dbReference>
<dbReference type="GO" id="GO:0005737">
    <property type="term" value="C:cytoplasm"/>
    <property type="evidence" value="ECO:0007669"/>
    <property type="project" value="TreeGrafter"/>
</dbReference>
<dbReference type="SMART" id="SM00165">
    <property type="entry name" value="UBA"/>
    <property type="match status" value="1"/>
</dbReference>
<evidence type="ECO:0000313" key="7">
    <source>
        <dbReference type="Proteomes" id="UP000717328"/>
    </source>
</evidence>
<feature type="domain" description="EH" evidence="4">
    <location>
        <begin position="312"/>
        <end position="401"/>
    </location>
</feature>
<proteinExistence type="predicted"/>
<dbReference type="GO" id="GO:0016197">
    <property type="term" value="P:endosomal transport"/>
    <property type="evidence" value="ECO:0007669"/>
    <property type="project" value="TreeGrafter"/>
</dbReference>
<feature type="compositionally biased region" description="Polar residues" evidence="2">
    <location>
        <begin position="703"/>
        <end position="725"/>
    </location>
</feature>
<dbReference type="InterPro" id="IPR002048">
    <property type="entry name" value="EF_hand_dom"/>
</dbReference>
<dbReference type="Pfam" id="PF12763">
    <property type="entry name" value="EH"/>
    <property type="match status" value="3"/>
</dbReference>
<feature type="compositionally biased region" description="Basic residues" evidence="2">
    <location>
        <begin position="1168"/>
        <end position="1185"/>
    </location>
</feature>
<dbReference type="GO" id="GO:0005886">
    <property type="term" value="C:plasma membrane"/>
    <property type="evidence" value="ECO:0007669"/>
    <property type="project" value="TreeGrafter"/>
</dbReference>
<dbReference type="AlphaFoldDB" id="A0A9P7FV44"/>
<dbReference type="Proteomes" id="UP000717328">
    <property type="component" value="Unassembled WGS sequence"/>
</dbReference>
<feature type="domain" description="EH" evidence="4">
    <location>
        <begin position="11"/>
        <end position="97"/>
    </location>
</feature>
<feature type="compositionally biased region" description="Basic and acidic residues" evidence="2">
    <location>
        <begin position="1157"/>
        <end position="1167"/>
    </location>
</feature>
<evidence type="ECO:0000256" key="2">
    <source>
        <dbReference type="SAM" id="MobiDB-lite"/>
    </source>
</evidence>
<organism evidence="6 7">
    <name type="scientific">Sphagnurus paluster</name>
    <dbReference type="NCBI Taxonomy" id="117069"/>
    <lineage>
        <taxon>Eukaryota</taxon>
        <taxon>Fungi</taxon>
        <taxon>Dikarya</taxon>
        <taxon>Basidiomycota</taxon>
        <taxon>Agaricomycotina</taxon>
        <taxon>Agaricomycetes</taxon>
        <taxon>Agaricomycetidae</taxon>
        <taxon>Agaricales</taxon>
        <taxon>Tricholomatineae</taxon>
        <taxon>Lyophyllaceae</taxon>
        <taxon>Sphagnurus</taxon>
    </lineage>
</organism>
<feature type="region of interest" description="Disordered" evidence="2">
    <location>
        <begin position="252"/>
        <end position="313"/>
    </location>
</feature>
<dbReference type="PROSITE" id="PS50031">
    <property type="entry name" value="EH"/>
    <property type="match status" value="3"/>
</dbReference>
<sequence length="1256" mass="134313">MSNKFTPTSAELSLVTQIFNQADPQKLGILTGDVAVKVFGGAKLQPSVLGEIWSIADEDNNGWLPRKGVAIALRLMGWAQNGEKISQELVYKPGPLPHIEDYTAVAQHSTGTPLTRSPPPGLPPFTAQEKAKFLNLFNKAGPDASGLLSGGKARDIFVKSKLGNDTLLQIWNLADTQDRGALDSTDFAIGMYFIQGLMSGQLTFVPTTLPPGLYQQAGGQHMSHQGAVRSHMSGNSGSFSPLGSVFPQTRGSIQPQYTGQSQILQPDHTGFSMTSPRHPVLPARPAASVLAPPPSLPHRNGHPPQWDVTPADKANSDKFFDELDNQRRGYIEGDVAVPFMLKSNLPGEDLARIWDLADINNDGHLTRDGFAIAMFLIQRKLAGSDIPLSLPSSLTPPSMRVAVVSSPFASPPKQQATQEPASDLLWDDTPPASATVPQPPPPRPAPAPPTRDPFGSSNFISSPHPDLLGDDEDVGHVSPPAFHDNSAEIGNVQNQLTSTTRALDTLKNERAQIEESLAHQASQLSALQTQLSAAKVSYETETKLLATLRERYSTQTTELQKAREELIHAESELSAVRVEKAEVEGAFMRDKEDTRELHRKMIEVGQLVETTKAEIEKARKDAKQQKGLLAIAKKQLSSKESEKVKADKELEDAAAEVAAITQERNDVDSALPVVPPAQTDSVAFAAAHFLPSSPDPASPSGSTISKSNNPFDKLKSSTPRSQSPFLSFPGASLPSSTDGAPASDAPQTQSYDPFGFSEAFETDTPLEKNASRTATPKPTPVDVFSANTLQSATSSGETEGESDHFMTPPSTANFTRSQTSSPAPPHSEMTKFQLEDVASKFPDLNTEESSAGASAHPVDSETDLGTVLKEMEVEEYDSDDSDDEVPLADLAAKSRSPQRQSTEILAQLAQTQSEVTSFHDIFGIATPTAIANSPPLFPSTDATSISVTTGQISEPLSTPALDAQTKSPVVAGVGAFDEAMGTIPAPSTSNAKTFTFDSAFDDNFDFDTAISKPFPPPASNAPNGTSNDGFDALFSSLPNTNTSVFPSTAQSPSTNGREVESSSNIPSTKPTFDEAFSGFDSGPSLNLDEAFSSPTRKEFPPASPVHAVFPTSAPTSPPSPSRTASSRPISPMARPRSPPPRTSSPKPPRPSTSSSKEAQEKVKEAPTRHSKLSKIRLPFGKKKKQPQPEPLPTVPVNFLTPQREEHPRTVTPAVDDDVEAVKQLSAMGFSRTEAVDALEKYGYDVQKALNSLLGAP</sequence>
<dbReference type="PANTHER" id="PTHR11216:SF170">
    <property type="entry name" value="DYNAMIN ASSOCIATED PROTEIN 160, ISOFORM D"/>
    <property type="match status" value="1"/>
</dbReference>
<reference evidence="6" key="1">
    <citation type="submission" date="2021-02" db="EMBL/GenBank/DDBJ databases">
        <authorList>
            <person name="Nieuwenhuis M."/>
            <person name="Van De Peppel L.J.J."/>
        </authorList>
    </citation>
    <scope>NUCLEOTIDE SEQUENCE</scope>
    <source>
        <strain evidence="6">D49</strain>
    </source>
</reference>
<reference evidence="6" key="2">
    <citation type="submission" date="2021-10" db="EMBL/GenBank/DDBJ databases">
        <title>Phylogenomics reveals ancestral predisposition of the termite-cultivated fungus Termitomyces towards a domesticated lifestyle.</title>
        <authorList>
            <person name="Auxier B."/>
            <person name="Grum-Grzhimaylo A."/>
            <person name="Cardenas M.E."/>
            <person name="Lodge J.D."/>
            <person name="Laessoe T."/>
            <person name="Pedersen O."/>
            <person name="Smith M.E."/>
            <person name="Kuyper T.W."/>
            <person name="Franco-Molano E.A."/>
            <person name="Baroni T.J."/>
            <person name="Aanen D.K."/>
        </authorList>
    </citation>
    <scope>NUCLEOTIDE SEQUENCE</scope>
    <source>
        <strain evidence="6">D49</strain>
    </source>
</reference>
<name>A0A9P7FV44_9AGAR</name>
<evidence type="ECO:0000259" key="5">
    <source>
        <dbReference type="PROSITE" id="PS50222"/>
    </source>
</evidence>
<feature type="compositionally biased region" description="Low complexity" evidence="2">
    <location>
        <begin position="1121"/>
        <end position="1135"/>
    </location>
</feature>
<evidence type="ECO:0000256" key="1">
    <source>
        <dbReference type="SAM" id="Coils"/>
    </source>
</evidence>
<dbReference type="SUPFAM" id="SSF47473">
    <property type="entry name" value="EF-hand"/>
    <property type="match status" value="3"/>
</dbReference>